<evidence type="ECO:0000256" key="1">
    <source>
        <dbReference type="SAM" id="Coils"/>
    </source>
</evidence>
<protein>
    <submittedName>
        <fullName evidence="2">Uncharacterized protein</fullName>
    </submittedName>
</protein>
<organism evidence="2 3">
    <name type="scientific">Lactarius akahatsu</name>
    <dbReference type="NCBI Taxonomy" id="416441"/>
    <lineage>
        <taxon>Eukaryota</taxon>
        <taxon>Fungi</taxon>
        <taxon>Dikarya</taxon>
        <taxon>Basidiomycota</taxon>
        <taxon>Agaricomycotina</taxon>
        <taxon>Agaricomycetes</taxon>
        <taxon>Russulales</taxon>
        <taxon>Russulaceae</taxon>
        <taxon>Lactarius</taxon>
    </lineage>
</organism>
<evidence type="ECO:0000313" key="3">
    <source>
        <dbReference type="Proteomes" id="UP001201163"/>
    </source>
</evidence>
<gene>
    <name evidence="2" type="ORF">EDB92DRAFT_1846500</name>
</gene>
<keyword evidence="3" id="KW-1185">Reference proteome</keyword>
<feature type="coiled-coil region" evidence="1">
    <location>
        <begin position="177"/>
        <end position="204"/>
    </location>
</feature>
<sequence length="217" mass="24453">MQSARTRKYRRAAGATMIKIEGSSSATALQKRALAQRALAEETEDEVLDAGLSDDGDKEIDSVEYLLALQQIRQEAHKASQVNLKRQFALLAAEFRGHAAAVVEETSAYIDKVEKDVEIKQGAECISAQAFADAAREWNTQRNMVNEARAIDLNGIQRKEEINEVSQLVESTTTKRAQAHRKLLRRLKTDLEAMRQKEQIATDAKSLLRRYKKLVRQ</sequence>
<comment type="caution">
    <text evidence="2">The sequence shown here is derived from an EMBL/GenBank/DDBJ whole genome shotgun (WGS) entry which is preliminary data.</text>
</comment>
<proteinExistence type="predicted"/>
<dbReference type="Proteomes" id="UP001201163">
    <property type="component" value="Unassembled WGS sequence"/>
</dbReference>
<keyword evidence="1" id="KW-0175">Coiled coil</keyword>
<reference evidence="2" key="1">
    <citation type="submission" date="2022-01" db="EMBL/GenBank/DDBJ databases">
        <title>Comparative genomics reveals a dynamic genome evolution in the ectomycorrhizal milk-cap (Lactarius) mushrooms.</title>
        <authorList>
            <consortium name="DOE Joint Genome Institute"/>
            <person name="Lebreton A."/>
            <person name="Tang N."/>
            <person name="Kuo A."/>
            <person name="LaButti K."/>
            <person name="Drula E."/>
            <person name="Barry K."/>
            <person name="Clum A."/>
            <person name="Lipzen A."/>
            <person name="Mousain D."/>
            <person name="Ng V."/>
            <person name="Wang R."/>
            <person name="Wang X."/>
            <person name="Dai Y."/>
            <person name="Henrissat B."/>
            <person name="Grigoriev I.V."/>
            <person name="Guerin-Laguette A."/>
            <person name="Yu F."/>
            <person name="Martin F.M."/>
        </authorList>
    </citation>
    <scope>NUCLEOTIDE SEQUENCE</scope>
    <source>
        <strain evidence="2">QP</strain>
    </source>
</reference>
<accession>A0AAD4LKK6</accession>
<dbReference type="EMBL" id="JAKELL010000012">
    <property type="protein sequence ID" value="KAH8995362.1"/>
    <property type="molecule type" value="Genomic_DNA"/>
</dbReference>
<name>A0AAD4LKK6_9AGAM</name>
<dbReference type="AlphaFoldDB" id="A0AAD4LKK6"/>
<evidence type="ECO:0000313" key="2">
    <source>
        <dbReference type="EMBL" id="KAH8995362.1"/>
    </source>
</evidence>